<dbReference type="PROSITE" id="PS50893">
    <property type="entry name" value="ABC_TRANSPORTER_2"/>
    <property type="match status" value="1"/>
</dbReference>
<evidence type="ECO:0000256" key="5">
    <source>
        <dbReference type="ARBA" id="ARBA00023251"/>
    </source>
</evidence>
<dbReference type="SMART" id="SM00382">
    <property type="entry name" value="AAA"/>
    <property type="match status" value="1"/>
</dbReference>
<comment type="subcellular location">
    <subcellularLocation>
        <location evidence="1">Cell membrane</location>
        <topology evidence="1">Peripheral membrane protein</topology>
    </subcellularLocation>
</comment>
<dbReference type="RefSeq" id="WP_373970738.1">
    <property type="nucleotide sequence ID" value="NZ_JBHDLJ010000002.1"/>
</dbReference>
<dbReference type="Pfam" id="PF00005">
    <property type="entry name" value="ABC_tran"/>
    <property type="match status" value="1"/>
</dbReference>
<dbReference type="CDD" id="cd03230">
    <property type="entry name" value="ABC_DR_subfamily_A"/>
    <property type="match status" value="1"/>
</dbReference>
<evidence type="ECO:0000256" key="2">
    <source>
        <dbReference type="ARBA" id="ARBA00022448"/>
    </source>
</evidence>
<dbReference type="EMBL" id="JBHDLJ010000002">
    <property type="protein sequence ID" value="MFB0833570.1"/>
    <property type="molecule type" value="Genomic_DNA"/>
</dbReference>
<comment type="caution">
    <text evidence="7">The sequence shown here is derived from an EMBL/GenBank/DDBJ whole genome shotgun (WGS) entry which is preliminary data.</text>
</comment>
<reference evidence="7 8" key="1">
    <citation type="submission" date="2024-09" db="EMBL/GenBank/DDBJ databases">
        <authorList>
            <person name="Salinas-Garcia M.A."/>
            <person name="Prieme A."/>
        </authorList>
    </citation>
    <scope>NUCLEOTIDE SEQUENCE [LARGE SCALE GENOMIC DNA]</scope>
    <source>
        <strain evidence="7 8">DSM 21081</strain>
    </source>
</reference>
<dbReference type="PANTHER" id="PTHR42711">
    <property type="entry name" value="ABC TRANSPORTER ATP-BINDING PROTEIN"/>
    <property type="match status" value="1"/>
</dbReference>
<keyword evidence="8" id="KW-1185">Reference proteome</keyword>
<dbReference type="InterPro" id="IPR003593">
    <property type="entry name" value="AAA+_ATPase"/>
</dbReference>
<dbReference type="PROSITE" id="PS00211">
    <property type="entry name" value="ABC_TRANSPORTER_1"/>
    <property type="match status" value="1"/>
</dbReference>
<protein>
    <submittedName>
        <fullName evidence="7">ABC transporter ATP-binding protein</fullName>
    </submittedName>
</protein>
<evidence type="ECO:0000313" key="7">
    <source>
        <dbReference type="EMBL" id="MFB0833570.1"/>
    </source>
</evidence>
<keyword evidence="5" id="KW-0046">Antibiotic resistance</keyword>
<name>A0ABV4UJ37_9MICC</name>
<feature type="domain" description="ABC transporter" evidence="6">
    <location>
        <begin position="11"/>
        <end position="238"/>
    </location>
</feature>
<dbReference type="GO" id="GO:0005524">
    <property type="term" value="F:ATP binding"/>
    <property type="evidence" value="ECO:0007669"/>
    <property type="project" value="UniProtKB-KW"/>
</dbReference>
<dbReference type="InterPro" id="IPR050763">
    <property type="entry name" value="ABC_transporter_ATP-binding"/>
</dbReference>
<dbReference type="InterPro" id="IPR027417">
    <property type="entry name" value="P-loop_NTPase"/>
</dbReference>
<dbReference type="Gene3D" id="3.40.50.300">
    <property type="entry name" value="P-loop containing nucleotide triphosphate hydrolases"/>
    <property type="match status" value="1"/>
</dbReference>
<keyword evidence="4 7" id="KW-0067">ATP-binding</keyword>
<evidence type="ECO:0000256" key="4">
    <source>
        <dbReference type="ARBA" id="ARBA00022840"/>
    </source>
</evidence>
<dbReference type="InterPro" id="IPR003439">
    <property type="entry name" value="ABC_transporter-like_ATP-bd"/>
</dbReference>
<keyword evidence="3" id="KW-0547">Nucleotide-binding</keyword>
<evidence type="ECO:0000256" key="3">
    <source>
        <dbReference type="ARBA" id="ARBA00022741"/>
    </source>
</evidence>
<sequence length="329" mass="34267">MDPTHDTPPAIRLRGLRKGFATGAGRVTAVDGIDLTVGRGEIVAFLGPNGAGKTTTIDMLLGLTPPDAGTAEVLGLPPRRAVRSGRVSAVLQTGGLLRDLTVRETVQAIASLHRAGGRVAEVMERTSISGIAGRKVSKCSGGEQQRLKFALALLPDPDLLILDEPTAGMDVNARRDFWETMRQDADSGRTVLFATHYLEEAEQFAQRTVLIVRGGIVADGSTSQVRSMASGRTVSATLPALEAAGPAGDHPVLAALRGRADVRRLERSGARITATATDSDALAMALLRDFRAHDLEVSAPSLETAFVDLTRGGSAVVPAADVIAAGGAA</sequence>
<accession>A0ABV4UJ37</accession>
<gene>
    <name evidence="7" type="ORF">ACETWP_03135</name>
</gene>
<dbReference type="PANTHER" id="PTHR42711:SF17">
    <property type="entry name" value="ABC TRANSPORTER ATP-BINDING PROTEIN"/>
    <property type="match status" value="1"/>
</dbReference>
<evidence type="ECO:0000259" key="6">
    <source>
        <dbReference type="PROSITE" id="PS50893"/>
    </source>
</evidence>
<keyword evidence="2" id="KW-0813">Transport</keyword>
<dbReference type="SUPFAM" id="SSF52540">
    <property type="entry name" value="P-loop containing nucleoside triphosphate hydrolases"/>
    <property type="match status" value="1"/>
</dbReference>
<evidence type="ECO:0000313" key="8">
    <source>
        <dbReference type="Proteomes" id="UP001575652"/>
    </source>
</evidence>
<evidence type="ECO:0000256" key="1">
    <source>
        <dbReference type="ARBA" id="ARBA00004202"/>
    </source>
</evidence>
<dbReference type="Proteomes" id="UP001575652">
    <property type="component" value="Unassembled WGS sequence"/>
</dbReference>
<organism evidence="7 8">
    <name type="scientific">Arthrobacter halodurans</name>
    <dbReference type="NCBI Taxonomy" id="516699"/>
    <lineage>
        <taxon>Bacteria</taxon>
        <taxon>Bacillati</taxon>
        <taxon>Actinomycetota</taxon>
        <taxon>Actinomycetes</taxon>
        <taxon>Micrococcales</taxon>
        <taxon>Micrococcaceae</taxon>
        <taxon>Arthrobacter</taxon>
    </lineage>
</organism>
<proteinExistence type="predicted"/>
<dbReference type="InterPro" id="IPR017871">
    <property type="entry name" value="ABC_transporter-like_CS"/>
</dbReference>